<feature type="compositionally biased region" description="Basic and acidic residues" evidence="1">
    <location>
        <begin position="52"/>
        <end position="69"/>
    </location>
</feature>
<accession>A0ABQ2FZV8</accession>
<name>A0ABQ2FZV8_9ACTN</name>
<sequence>MPVQDGGDTALATGPAGTALAELGAGLGGEAEFSHGGVLLNRWIGSVCSAHERGTPLEGRRTSITESENRSLAGQLHERT</sequence>
<reference evidence="3" key="1">
    <citation type="journal article" date="2019" name="Int. J. Syst. Evol. Microbiol.">
        <title>The Global Catalogue of Microorganisms (GCM) 10K type strain sequencing project: providing services to taxonomists for standard genome sequencing and annotation.</title>
        <authorList>
            <consortium name="The Broad Institute Genomics Platform"/>
            <consortium name="The Broad Institute Genome Sequencing Center for Infectious Disease"/>
            <person name="Wu L."/>
            <person name="Ma J."/>
        </authorList>
    </citation>
    <scope>NUCLEOTIDE SEQUENCE [LARGE SCALE GENOMIC DNA]</scope>
    <source>
        <strain evidence="3">CGMCC 4.5581</strain>
    </source>
</reference>
<gene>
    <name evidence="2" type="ORF">GCM10011589_25790</name>
</gene>
<feature type="region of interest" description="Disordered" evidence="1">
    <location>
        <begin position="52"/>
        <end position="80"/>
    </location>
</feature>
<evidence type="ECO:0000256" key="1">
    <source>
        <dbReference type="SAM" id="MobiDB-lite"/>
    </source>
</evidence>
<comment type="caution">
    <text evidence="2">The sequence shown here is derived from an EMBL/GenBank/DDBJ whole genome shotgun (WGS) entry which is preliminary data.</text>
</comment>
<evidence type="ECO:0000313" key="3">
    <source>
        <dbReference type="Proteomes" id="UP000648663"/>
    </source>
</evidence>
<protein>
    <submittedName>
        <fullName evidence="2">Uncharacterized protein</fullName>
    </submittedName>
</protein>
<proteinExistence type="predicted"/>
<organism evidence="2 3">
    <name type="scientific">Modestobacter marinus</name>
    <dbReference type="NCBI Taxonomy" id="477641"/>
    <lineage>
        <taxon>Bacteria</taxon>
        <taxon>Bacillati</taxon>
        <taxon>Actinomycetota</taxon>
        <taxon>Actinomycetes</taxon>
        <taxon>Geodermatophilales</taxon>
        <taxon>Geodermatophilaceae</taxon>
        <taxon>Modestobacter</taxon>
    </lineage>
</organism>
<dbReference type="Proteomes" id="UP000648663">
    <property type="component" value="Unassembled WGS sequence"/>
</dbReference>
<keyword evidence="3" id="KW-1185">Reference proteome</keyword>
<dbReference type="EMBL" id="BMMI01000004">
    <property type="protein sequence ID" value="GGL68283.1"/>
    <property type="molecule type" value="Genomic_DNA"/>
</dbReference>
<evidence type="ECO:0000313" key="2">
    <source>
        <dbReference type="EMBL" id="GGL68283.1"/>
    </source>
</evidence>